<dbReference type="EMBL" id="CANHGI010000001">
    <property type="protein sequence ID" value="CAI5437473.1"/>
    <property type="molecule type" value="Genomic_DNA"/>
</dbReference>
<name>A0A9P1I350_9PELO</name>
<evidence type="ECO:0000259" key="2">
    <source>
        <dbReference type="PROSITE" id="PS50055"/>
    </source>
</evidence>
<dbReference type="PANTHER" id="PTHR19134:SF548">
    <property type="entry name" value="TYROSINE-PROTEIN PHOSPHATASE"/>
    <property type="match status" value="1"/>
</dbReference>
<keyword evidence="1" id="KW-0812">Transmembrane</keyword>
<keyword evidence="1" id="KW-1133">Transmembrane helix</keyword>
<dbReference type="GO" id="GO:0004725">
    <property type="term" value="F:protein tyrosine phosphatase activity"/>
    <property type="evidence" value="ECO:0007669"/>
    <property type="project" value="InterPro"/>
</dbReference>
<dbReference type="InterPro" id="IPR029021">
    <property type="entry name" value="Prot-tyrosine_phosphatase-like"/>
</dbReference>
<dbReference type="PROSITE" id="PS50056">
    <property type="entry name" value="TYR_PHOSPHATASE_2"/>
    <property type="match status" value="1"/>
</dbReference>
<dbReference type="Pfam" id="PF00102">
    <property type="entry name" value="Y_phosphatase"/>
    <property type="match status" value="1"/>
</dbReference>
<dbReference type="SUPFAM" id="SSF52799">
    <property type="entry name" value="(Phosphotyrosine protein) phosphatases II"/>
    <property type="match status" value="1"/>
</dbReference>
<dbReference type="InterPro" id="IPR000242">
    <property type="entry name" value="PTP_cat"/>
</dbReference>
<dbReference type="PRINTS" id="PR00700">
    <property type="entry name" value="PRTYPHPHTASE"/>
</dbReference>
<keyword evidence="5" id="KW-1185">Reference proteome</keyword>
<evidence type="ECO:0000313" key="4">
    <source>
        <dbReference type="EMBL" id="CAI5437473.1"/>
    </source>
</evidence>
<dbReference type="PANTHER" id="PTHR19134">
    <property type="entry name" value="RECEPTOR-TYPE TYROSINE-PROTEIN PHOSPHATASE"/>
    <property type="match status" value="1"/>
</dbReference>
<dbReference type="InterPro" id="IPR003595">
    <property type="entry name" value="Tyr_Pase_cat"/>
</dbReference>
<accession>A0A9P1I350</accession>
<dbReference type="CDD" id="cd00047">
    <property type="entry name" value="PTPc"/>
    <property type="match status" value="1"/>
</dbReference>
<evidence type="ECO:0000313" key="5">
    <source>
        <dbReference type="Proteomes" id="UP001152747"/>
    </source>
</evidence>
<dbReference type="SMART" id="SM00194">
    <property type="entry name" value="PTPc"/>
    <property type="match status" value="1"/>
</dbReference>
<dbReference type="InterPro" id="IPR016130">
    <property type="entry name" value="Tyr_Pase_AS"/>
</dbReference>
<dbReference type="GO" id="GO:0008045">
    <property type="term" value="P:motor neuron axon guidance"/>
    <property type="evidence" value="ECO:0007669"/>
    <property type="project" value="TreeGrafter"/>
</dbReference>
<keyword evidence="1" id="KW-0472">Membrane</keyword>
<evidence type="ECO:0000256" key="1">
    <source>
        <dbReference type="SAM" id="Phobius"/>
    </source>
</evidence>
<organism evidence="4 5">
    <name type="scientific">Caenorhabditis angaria</name>
    <dbReference type="NCBI Taxonomy" id="860376"/>
    <lineage>
        <taxon>Eukaryota</taxon>
        <taxon>Metazoa</taxon>
        <taxon>Ecdysozoa</taxon>
        <taxon>Nematoda</taxon>
        <taxon>Chromadorea</taxon>
        <taxon>Rhabditida</taxon>
        <taxon>Rhabditina</taxon>
        <taxon>Rhabditomorpha</taxon>
        <taxon>Rhabditoidea</taxon>
        <taxon>Rhabditidae</taxon>
        <taxon>Peloderinae</taxon>
        <taxon>Caenorhabditis</taxon>
    </lineage>
</organism>
<dbReference type="Gene3D" id="3.90.190.10">
    <property type="entry name" value="Protein tyrosine phosphatase superfamily"/>
    <property type="match status" value="1"/>
</dbReference>
<dbReference type="Proteomes" id="UP001152747">
    <property type="component" value="Unassembled WGS sequence"/>
</dbReference>
<dbReference type="AlphaFoldDB" id="A0A9P1I350"/>
<feature type="transmembrane region" description="Helical" evidence="1">
    <location>
        <begin position="6"/>
        <end position="30"/>
    </location>
</feature>
<sequence>METPGIIFTCLAISLLLLLLICGLCVCLFYPSKKITKQRYVEPPRRIEPFPTVSQTVEPKRIIIPSEITPVTPKQEFQRLSRPANLEIIEQPKIVQNAFAVETDHATEHFLREMSEPSENRTRLIEDEFEVLSKTEARRTTKSGEKAARHRSSNRYADIVPYDHTIVPLRKENYINANFIHGENDPLRWIATQAPIGIEEGKGVDTVPDFWLMVLQNNVECIVMLTDIFENFEQKCAEYFPKIVGEGIRYEEGVTVSLVSESEEGRIVHREFDVYSANRSSQVSHYQYKHWRDNDAPEISSFLDFLLLIRQRQFKSPIVVHCSAGIGRTGVFICSDNVISRIRNEGIIDIFIEVNRARQQRPSMVNTLAQYESIYDIIALYLRRYYR</sequence>
<evidence type="ECO:0000259" key="3">
    <source>
        <dbReference type="PROSITE" id="PS50056"/>
    </source>
</evidence>
<proteinExistence type="predicted"/>
<protein>
    <recommendedName>
        <fullName evidence="6">Protein-tyrosine-phosphatase</fullName>
    </recommendedName>
</protein>
<dbReference type="InterPro" id="IPR050348">
    <property type="entry name" value="Protein-Tyr_Phosphatase"/>
</dbReference>
<dbReference type="InterPro" id="IPR000387">
    <property type="entry name" value="Tyr_Pase_dom"/>
</dbReference>
<dbReference type="PROSITE" id="PS50055">
    <property type="entry name" value="TYR_PHOSPHATASE_PTP"/>
    <property type="match status" value="1"/>
</dbReference>
<feature type="domain" description="Tyrosine specific protein phosphatases" evidence="3">
    <location>
        <begin position="303"/>
        <end position="372"/>
    </location>
</feature>
<dbReference type="SMART" id="SM00404">
    <property type="entry name" value="PTPc_motif"/>
    <property type="match status" value="1"/>
</dbReference>
<evidence type="ECO:0008006" key="6">
    <source>
        <dbReference type="Google" id="ProtNLM"/>
    </source>
</evidence>
<dbReference type="OrthoDB" id="8609993at2759"/>
<reference evidence="4" key="1">
    <citation type="submission" date="2022-11" db="EMBL/GenBank/DDBJ databases">
        <authorList>
            <person name="Kikuchi T."/>
        </authorList>
    </citation>
    <scope>NUCLEOTIDE SEQUENCE</scope>
    <source>
        <strain evidence="4">PS1010</strain>
    </source>
</reference>
<comment type="caution">
    <text evidence="4">The sequence shown here is derived from an EMBL/GenBank/DDBJ whole genome shotgun (WGS) entry which is preliminary data.</text>
</comment>
<dbReference type="PROSITE" id="PS00383">
    <property type="entry name" value="TYR_PHOSPHATASE_1"/>
    <property type="match status" value="1"/>
</dbReference>
<gene>
    <name evidence="4" type="ORF">CAMP_LOCUS110</name>
</gene>
<feature type="domain" description="Tyrosine-protein phosphatase" evidence="2">
    <location>
        <begin position="125"/>
        <end position="381"/>
    </location>
</feature>